<dbReference type="RefSeq" id="XP_050939498.1">
    <property type="nucleotide sequence ID" value="XM_051083541.1"/>
</dbReference>
<sequence>MFVKKGSGEFVFIQCYRYMIGCKADCKTSQKLKRGCLKFPKLALQIRLRKVLKAPKYAWSRGRLRQSLHLAKRALICRNWNLKQGHQKMVHGMMLPCSLHIDFLVLAKLVHRFVEPSELIVHQAFRVRFVGFGAEEDEWVNIKQAVRERSVPLEHSECQKVKAGDLVLCFQERRDQAIYYDAHIVEVQRRMHDIRGCRCLFLVRYDHDSTEEKVRLRRLCRRPTYQI</sequence>
<dbReference type="Proteomes" id="UP001652600">
    <property type="component" value="Chromosome 4"/>
</dbReference>
<dbReference type="GeneID" id="103503608"/>
<protein>
    <submittedName>
        <fullName evidence="3 4">Protein SAWADEE HOMEODOMAIN HOMOLOG 2-like isoform X3</fullName>
    </submittedName>
    <submittedName>
        <fullName evidence="6">Protein SAWADEE HOMEODOMAIN HOMOLOG 2-like isoform X8</fullName>
    </submittedName>
</protein>
<organism evidence="2 5">
    <name type="scientific">Cucumis melo</name>
    <name type="common">Muskmelon</name>
    <dbReference type="NCBI Taxonomy" id="3656"/>
    <lineage>
        <taxon>Eukaryota</taxon>
        <taxon>Viridiplantae</taxon>
        <taxon>Streptophyta</taxon>
        <taxon>Embryophyta</taxon>
        <taxon>Tracheophyta</taxon>
        <taxon>Spermatophyta</taxon>
        <taxon>Magnoliopsida</taxon>
        <taxon>eudicotyledons</taxon>
        <taxon>Gunneridae</taxon>
        <taxon>Pentapetalae</taxon>
        <taxon>rosids</taxon>
        <taxon>fabids</taxon>
        <taxon>Cucurbitales</taxon>
        <taxon>Cucurbitaceae</taxon>
        <taxon>Benincaseae</taxon>
        <taxon>Cucumis</taxon>
    </lineage>
</organism>
<dbReference type="SMR" id="A0A1S4E5T8"/>
<dbReference type="InterPro" id="IPR039276">
    <property type="entry name" value="SHH1/2"/>
</dbReference>
<evidence type="ECO:0000313" key="6">
    <source>
        <dbReference type="RefSeq" id="XP_050939498.1"/>
    </source>
</evidence>
<gene>
    <name evidence="3 4 5 6" type="primary">LOC103503608</name>
</gene>
<dbReference type="GO" id="GO:0003682">
    <property type="term" value="F:chromatin binding"/>
    <property type="evidence" value="ECO:0007669"/>
    <property type="project" value="InterPro"/>
</dbReference>
<evidence type="ECO:0000259" key="1">
    <source>
        <dbReference type="Pfam" id="PF16719"/>
    </source>
</evidence>
<name>A0A1S4E5T8_CUCME</name>
<dbReference type="InterPro" id="IPR032001">
    <property type="entry name" value="SAWADEE_dom"/>
</dbReference>
<proteinExistence type="predicted"/>
<evidence type="ECO:0000313" key="4">
    <source>
        <dbReference type="RefSeq" id="XP_016903588.1"/>
    </source>
</evidence>
<feature type="domain" description="SAWADEE" evidence="1">
    <location>
        <begin position="120"/>
        <end position="220"/>
    </location>
</feature>
<dbReference type="AlphaFoldDB" id="A0A1S4E5T8"/>
<evidence type="ECO:0000313" key="2">
    <source>
        <dbReference type="Proteomes" id="UP001652600"/>
    </source>
</evidence>
<dbReference type="PANTHER" id="PTHR33827">
    <property type="entry name" value="PROTEIN SAWADEE HOMEODOMAIN HOMOLOG 2"/>
    <property type="match status" value="1"/>
</dbReference>
<dbReference type="Gene3D" id="2.30.30.140">
    <property type="match status" value="1"/>
</dbReference>
<reference evidence="3 4" key="1">
    <citation type="submission" date="2025-04" db="UniProtKB">
        <authorList>
            <consortium name="RefSeq"/>
        </authorList>
    </citation>
    <scope>IDENTIFICATION</scope>
    <source>
        <tissue evidence="6">Stem</tissue>
    </source>
</reference>
<accession>A0A1S4E5T8</accession>
<dbReference type="Pfam" id="PF16719">
    <property type="entry name" value="SAWADEE"/>
    <property type="match status" value="1"/>
</dbReference>
<dbReference type="Gene3D" id="2.40.50.40">
    <property type="match status" value="1"/>
</dbReference>
<dbReference type="PANTHER" id="PTHR33827:SF3">
    <property type="entry name" value="OS09G0346900 PROTEIN"/>
    <property type="match status" value="1"/>
</dbReference>
<dbReference type="RefSeq" id="XP_016903588.1">
    <property type="nucleotide sequence ID" value="XM_017048099.1"/>
</dbReference>
<keyword evidence="2" id="KW-1185">Reference proteome</keyword>
<evidence type="ECO:0000313" key="3">
    <source>
        <dbReference type="RefSeq" id="XP_016903587.1"/>
    </source>
</evidence>
<evidence type="ECO:0000313" key="5">
    <source>
        <dbReference type="RefSeq" id="XP_016903589.1"/>
    </source>
</evidence>
<dbReference type="RefSeq" id="XP_016903589.1">
    <property type="nucleotide sequence ID" value="XM_017048100.1"/>
</dbReference>
<dbReference type="RefSeq" id="XP_016903587.1">
    <property type="nucleotide sequence ID" value="XM_017048098.1"/>
</dbReference>